<feature type="domain" description="TonB-dependent receptor-like beta-barrel" evidence="13">
    <location>
        <begin position="217"/>
        <end position="650"/>
    </location>
</feature>
<evidence type="ECO:0000256" key="5">
    <source>
        <dbReference type="ARBA" id="ARBA00022692"/>
    </source>
</evidence>
<dbReference type="Pfam" id="PF07715">
    <property type="entry name" value="Plug"/>
    <property type="match status" value="1"/>
</dbReference>
<dbReference type="InterPro" id="IPR036942">
    <property type="entry name" value="Beta-barrel_TonB_sf"/>
</dbReference>
<accession>A0A9E5MHU9</accession>
<dbReference type="PROSITE" id="PS52016">
    <property type="entry name" value="TONB_DEPENDENT_REC_3"/>
    <property type="match status" value="1"/>
</dbReference>
<comment type="subcellular location">
    <subcellularLocation>
        <location evidence="1 11">Cell outer membrane</location>
        <topology evidence="1 11">Multi-pass membrane protein</topology>
    </subcellularLocation>
</comment>
<dbReference type="GO" id="GO:0009279">
    <property type="term" value="C:cell outer membrane"/>
    <property type="evidence" value="ECO:0007669"/>
    <property type="project" value="UniProtKB-SubCell"/>
</dbReference>
<sequence>MPFILLSASFASTQVLSATSNDLPIVNVTADFRDAKVTEIPSSLTVISEQVIEQRSALHLEEILNLAPNVNYASGASRARFYQIRGIGERSQFVEPLNPSVGVIIDDMDFSGLGTAGTLLDVKQVEILRGPQGTRFGASALAGLINLKTADPSENFEGRVESSLSEYDSYSLGAVVSGPLTDALLYRFSAQQNLSDGYIENDYLNRDDTNNRDEQTLRGKLRWLASDVLTVDTNLFYVDVDNGYDGFSLDNTRHTLSDEPGHDHQESVAAGVKATYSGAQAFETQVLASASNTNMEYGYDEDWAYPAICAGQACDGWEYNSKDNYIRNRSVQTAEVRLVSTEDGKLFNGTTDWVAGIYYRHQDEDLEREYTYASQDYLSDYETSNMSVFSQLETHLTDQLTLTAGLRLEQHESDFSDNNLITFDRDEDLWGGRLALEYLLDADTMVYGLVSRGYKTGGVNNNPSLPNELRDYDTEHMLNYEVGSKFSLRDNSLHAQIALFYQQRDDVQVKQSTLVPNAGSSCPCEFIDYQANAAQGNNYGLELELLWQVSTNWQLDGSLGLLNTELKDFVNADGKDLDGREQAHAPAYQFSLGGQYFFTERLSARLEVEGKDKFYFSDNHDEQSDAYELWNANITYDAKDWQLALWGRNLTDEDYQVRGFGGFGNDPRKFYATEPYYQYGEPRIVGVRGSYSF</sequence>
<dbReference type="GO" id="GO:0006826">
    <property type="term" value="P:iron ion transport"/>
    <property type="evidence" value="ECO:0007669"/>
    <property type="project" value="UniProtKB-KW"/>
</dbReference>
<evidence type="ECO:0000256" key="1">
    <source>
        <dbReference type="ARBA" id="ARBA00004571"/>
    </source>
</evidence>
<name>A0A9E5MHU9_9GAMM</name>
<dbReference type="AlphaFoldDB" id="A0A9E5MHU9"/>
<dbReference type="InterPro" id="IPR012910">
    <property type="entry name" value="Plug_dom"/>
</dbReference>
<reference evidence="15" key="1">
    <citation type="submission" date="2020-03" db="EMBL/GenBank/DDBJ databases">
        <authorList>
            <person name="Guo F."/>
        </authorList>
    </citation>
    <scope>NUCLEOTIDE SEQUENCE</scope>
    <source>
        <strain evidence="15">JCM 30134</strain>
    </source>
</reference>
<dbReference type="PANTHER" id="PTHR32552">
    <property type="entry name" value="FERRICHROME IRON RECEPTOR-RELATED"/>
    <property type="match status" value="1"/>
</dbReference>
<keyword evidence="7" id="KW-0406">Ion transport</keyword>
<organism evidence="15 16">
    <name type="scientific">Pseudomaricurvus hydrocarbonicus</name>
    <dbReference type="NCBI Taxonomy" id="1470433"/>
    <lineage>
        <taxon>Bacteria</taxon>
        <taxon>Pseudomonadati</taxon>
        <taxon>Pseudomonadota</taxon>
        <taxon>Gammaproteobacteria</taxon>
        <taxon>Cellvibrionales</taxon>
        <taxon>Cellvibrionaceae</taxon>
        <taxon>Pseudomaricurvus</taxon>
    </lineage>
</organism>
<evidence type="ECO:0000313" key="15">
    <source>
        <dbReference type="EMBL" id="NHO66426.1"/>
    </source>
</evidence>
<dbReference type="SUPFAM" id="SSF56935">
    <property type="entry name" value="Porins"/>
    <property type="match status" value="1"/>
</dbReference>
<dbReference type="EMBL" id="JAAONZ010000009">
    <property type="protein sequence ID" value="NHO66426.1"/>
    <property type="molecule type" value="Genomic_DNA"/>
</dbReference>
<dbReference type="InterPro" id="IPR000531">
    <property type="entry name" value="Beta-barrel_TonB"/>
</dbReference>
<evidence type="ECO:0000256" key="6">
    <source>
        <dbReference type="ARBA" id="ARBA00023004"/>
    </source>
</evidence>
<keyword evidence="9 11" id="KW-0472">Membrane</keyword>
<dbReference type="PANTHER" id="PTHR32552:SF81">
    <property type="entry name" value="TONB-DEPENDENT OUTER MEMBRANE RECEPTOR"/>
    <property type="match status" value="1"/>
</dbReference>
<keyword evidence="3 11" id="KW-1134">Transmembrane beta strand</keyword>
<dbReference type="Gene3D" id="2.40.170.20">
    <property type="entry name" value="TonB-dependent receptor, beta-barrel domain"/>
    <property type="match status" value="1"/>
</dbReference>
<evidence type="ECO:0000256" key="4">
    <source>
        <dbReference type="ARBA" id="ARBA00022496"/>
    </source>
</evidence>
<dbReference type="Proteomes" id="UP000787472">
    <property type="component" value="Unassembled WGS sequence"/>
</dbReference>
<dbReference type="InterPro" id="IPR039426">
    <property type="entry name" value="TonB-dep_rcpt-like"/>
</dbReference>
<keyword evidence="10 11" id="KW-0998">Cell outer membrane</keyword>
<evidence type="ECO:0000256" key="9">
    <source>
        <dbReference type="ARBA" id="ARBA00023136"/>
    </source>
</evidence>
<evidence type="ECO:0000313" key="16">
    <source>
        <dbReference type="Proteomes" id="UP000787472"/>
    </source>
</evidence>
<evidence type="ECO:0000256" key="12">
    <source>
        <dbReference type="RuleBase" id="RU003357"/>
    </source>
</evidence>
<comment type="caution">
    <text evidence="15">The sequence shown here is derived from an EMBL/GenBank/DDBJ whole genome shotgun (WGS) entry which is preliminary data.</text>
</comment>
<evidence type="ECO:0000256" key="10">
    <source>
        <dbReference type="ARBA" id="ARBA00023237"/>
    </source>
</evidence>
<keyword evidence="8 12" id="KW-0798">TonB box</keyword>
<feature type="domain" description="TonB-dependent receptor plug" evidence="14">
    <location>
        <begin position="37"/>
        <end position="143"/>
    </location>
</feature>
<evidence type="ECO:0000259" key="14">
    <source>
        <dbReference type="Pfam" id="PF07715"/>
    </source>
</evidence>
<comment type="similarity">
    <text evidence="11 12">Belongs to the TonB-dependent receptor family.</text>
</comment>
<keyword evidence="4" id="KW-0410">Iron transport</keyword>
<proteinExistence type="inferred from homology"/>
<keyword evidence="6" id="KW-0408">Iron</keyword>
<keyword evidence="5 11" id="KW-0812">Transmembrane</keyword>
<evidence type="ECO:0000256" key="7">
    <source>
        <dbReference type="ARBA" id="ARBA00023065"/>
    </source>
</evidence>
<keyword evidence="15" id="KW-0675">Receptor</keyword>
<evidence type="ECO:0000256" key="8">
    <source>
        <dbReference type="ARBA" id="ARBA00023077"/>
    </source>
</evidence>
<evidence type="ECO:0000256" key="3">
    <source>
        <dbReference type="ARBA" id="ARBA00022452"/>
    </source>
</evidence>
<keyword evidence="16" id="KW-1185">Reference proteome</keyword>
<dbReference type="Pfam" id="PF00593">
    <property type="entry name" value="TonB_dep_Rec_b-barrel"/>
    <property type="match status" value="1"/>
</dbReference>
<evidence type="ECO:0000256" key="2">
    <source>
        <dbReference type="ARBA" id="ARBA00022448"/>
    </source>
</evidence>
<keyword evidence="2 11" id="KW-0813">Transport</keyword>
<evidence type="ECO:0000259" key="13">
    <source>
        <dbReference type="Pfam" id="PF00593"/>
    </source>
</evidence>
<gene>
    <name evidence="15" type="ORF">G8770_12835</name>
</gene>
<protein>
    <submittedName>
        <fullName evidence="15">TonB-dependent receptor</fullName>
    </submittedName>
</protein>
<evidence type="ECO:0000256" key="11">
    <source>
        <dbReference type="PROSITE-ProRule" id="PRU01360"/>
    </source>
</evidence>